<dbReference type="Pfam" id="PF00005">
    <property type="entry name" value="ABC_tran"/>
    <property type="match status" value="1"/>
</dbReference>
<dbReference type="GO" id="GO:0042626">
    <property type="term" value="F:ATPase-coupled transmembrane transporter activity"/>
    <property type="evidence" value="ECO:0007669"/>
    <property type="project" value="TreeGrafter"/>
</dbReference>
<evidence type="ECO:0000256" key="8">
    <source>
        <dbReference type="ARBA" id="ARBA00023136"/>
    </source>
</evidence>
<dbReference type="OrthoDB" id="501320at2"/>
<dbReference type="SMART" id="SM00382">
    <property type="entry name" value="AAA"/>
    <property type="match status" value="1"/>
</dbReference>
<keyword evidence="7" id="KW-1278">Translocase</keyword>
<protein>
    <recommendedName>
        <fullName evidence="9">ABC transporter domain-containing protein</fullName>
    </recommendedName>
</protein>
<dbReference type="RefSeq" id="WP_103203119.1">
    <property type="nucleotide sequence ID" value="NZ_CVTD020000018.1"/>
</dbReference>
<dbReference type="PANTHER" id="PTHR43553:SF27">
    <property type="entry name" value="ENERGY-COUPLING FACTOR TRANSPORTER ATP-BINDING PROTEIN ECFA2"/>
    <property type="match status" value="1"/>
</dbReference>
<evidence type="ECO:0000256" key="4">
    <source>
        <dbReference type="ARBA" id="ARBA00022475"/>
    </source>
</evidence>
<dbReference type="FunFam" id="3.40.50.300:FF:000224">
    <property type="entry name" value="Energy-coupling factor transporter ATP-binding protein EcfA"/>
    <property type="match status" value="1"/>
</dbReference>
<evidence type="ECO:0000256" key="1">
    <source>
        <dbReference type="ARBA" id="ARBA00004202"/>
    </source>
</evidence>
<dbReference type="SUPFAM" id="SSF52540">
    <property type="entry name" value="P-loop containing nucleoside triphosphate hydrolases"/>
    <property type="match status" value="1"/>
</dbReference>
<evidence type="ECO:0000256" key="5">
    <source>
        <dbReference type="ARBA" id="ARBA00022741"/>
    </source>
</evidence>
<comment type="subcellular location">
    <subcellularLocation>
        <location evidence="1">Cell membrane</location>
        <topology evidence="1">Peripheral membrane protein</topology>
    </subcellularLocation>
</comment>
<evidence type="ECO:0000256" key="3">
    <source>
        <dbReference type="ARBA" id="ARBA00022448"/>
    </source>
</evidence>
<comment type="similarity">
    <text evidence="2">Belongs to the ABC transporter superfamily.</text>
</comment>
<evidence type="ECO:0000313" key="10">
    <source>
        <dbReference type="EMBL" id="CRZ35018.1"/>
    </source>
</evidence>
<evidence type="ECO:0000313" key="11">
    <source>
        <dbReference type="Proteomes" id="UP000236497"/>
    </source>
</evidence>
<accession>A0A0H5SXF1</accession>
<proteinExistence type="inferred from homology"/>
<dbReference type="InterPro" id="IPR015856">
    <property type="entry name" value="ABC_transpr_CbiO/EcfA_su"/>
</dbReference>
<dbReference type="CDD" id="cd03225">
    <property type="entry name" value="ABC_cobalt_CbiO_domain1"/>
    <property type="match status" value="1"/>
</dbReference>
<evidence type="ECO:0000256" key="6">
    <source>
        <dbReference type="ARBA" id="ARBA00022840"/>
    </source>
</evidence>
<evidence type="ECO:0000259" key="9">
    <source>
        <dbReference type="PROSITE" id="PS50893"/>
    </source>
</evidence>
<reference evidence="10 11" key="1">
    <citation type="submission" date="2015-06" db="EMBL/GenBank/DDBJ databases">
        <authorList>
            <person name="Wibberg Daniel"/>
        </authorList>
    </citation>
    <scope>NUCLEOTIDE SEQUENCE [LARGE SCALE GENOMIC DNA]</scope>
    <source>
        <strain evidence="10 11">T3/55T</strain>
    </source>
</reference>
<sequence>MKKPIIEVKNYSFAYENTDKKVLDSVSFTINEGDFVGIIGRNKAGKSTLCESLVGLLPFTMGGSWDGEIVIDGKSLNETKGAGVTDIIGIVFQDAESQFTQETVEDEIAFAMCNFGYSRELMRERILYASEACGLRNMLDRSPFKLSGGQQQRLAIACILALQPKVIILDESTSQLDPIGRDEVFGLITKLHAAGSTVIMVDHNIEKIAEYVNKVLVLHDGKVIEFDDAGKVFQKKDKLNAHDVRVPQVTDAALQLKDKLGFKEAPITLEQAKSVFAGYKKEGK</sequence>
<dbReference type="EMBL" id="CVTD020000018">
    <property type="protein sequence ID" value="CRZ35018.1"/>
    <property type="molecule type" value="Genomic_DNA"/>
</dbReference>
<keyword evidence="3" id="KW-0813">Transport</keyword>
<dbReference type="InterPro" id="IPR027417">
    <property type="entry name" value="P-loop_NTPase"/>
</dbReference>
<dbReference type="PROSITE" id="PS00211">
    <property type="entry name" value="ABC_TRANSPORTER_1"/>
    <property type="match status" value="1"/>
</dbReference>
<organism evidence="10 11">
    <name type="scientific">Herbinix hemicellulosilytica</name>
    <dbReference type="NCBI Taxonomy" id="1564487"/>
    <lineage>
        <taxon>Bacteria</taxon>
        <taxon>Bacillati</taxon>
        <taxon>Bacillota</taxon>
        <taxon>Clostridia</taxon>
        <taxon>Lachnospirales</taxon>
        <taxon>Lachnospiraceae</taxon>
        <taxon>Herbinix</taxon>
    </lineage>
</organism>
<dbReference type="GO" id="GO:0043190">
    <property type="term" value="C:ATP-binding cassette (ABC) transporter complex"/>
    <property type="evidence" value="ECO:0007669"/>
    <property type="project" value="TreeGrafter"/>
</dbReference>
<dbReference type="InterPro" id="IPR003439">
    <property type="entry name" value="ABC_transporter-like_ATP-bd"/>
</dbReference>
<dbReference type="InterPro" id="IPR017871">
    <property type="entry name" value="ABC_transporter-like_CS"/>
</dbReference>
<evidence type="ECO:0000256" key="2">
    <source>
        <dbReference type="ARBA" id="ARBA00005417"/>
    </source>
</evidence>
<name>A0A0H5SXF1_HERHM</name>
<keyword evidence="5" id="KW-0547">Nucleotide-binding</keyword>
<dbReference type="InterPro" id="IPR050095">
    <property type="entry name" value="ECF_ABC_transporter_ATP-bd"/>
</dbReference>
<dbReference type="PANTHER" id="PTHR43553">
    <property type="entry name" value="HEAVY METAL TRANSPORTER"/>
    <property type="match status" value="1"/>
</dbReference>
<dbReference type="Gene3D" id="3.40.50.300">
    <property type="entry name" value="P-loop containing nucleotide triphosphate hydrolases"/>
    <property type="match status" value="1"/>
</dbReference>
<dbReference type="PROSITE" id="PS50893">
    <property type="entry name" value="ABC_TRANSPORTER_2"/>
    <property type="match status" value="1"/>
</dbReference>
<dbReference type="GO" id="GO:0005524">
    <property type="term" value="F:ATP binding"/>
    <property type="evidence" value="ECO:0007669"/>
    <property type="project" value="UniProtKB-KW"/>
</dbReference>
<evidence type="ECO:0000256" key="7">
    <source>
        <dbReference type="ARBA" id="ARBA00022967"/>
    </source>
</evidence>
<feature type="domain" description="ABC transporter" evidence="9">
    <location>
        <begin position="6"/>
        <end position="245"/>
    </location>
</feature>
<dbReference type="Proteomes" id="UP000236497">
    <property type="component" value="Unassembled WGS sequence"/>
</dbReference>
<dbReference type="GO" id="GO:0016887">
    <property type="term" value="F:ATP hydrolysis activity"/>
    <property type="evidence" value="ECO:0007669"/>
    <property type="project" value="InterPro"/>
</dbReference>
<dbReference type="InterPro" id="IPR003593">
    <property type="entry name" value="AAA+_ATPase"/>
</dbReference>
<keyword evidence="11" id="KW-1185">Reference proteome</keyword>
<keyword evidence="6" id="KW-0067">ATP-binding</keyword>
<keyword evidence="8" id="KW-0472">Membrane</keyword>
<dbReference type="AlphaFoldDB" id="A0A0H5SXF1"/>
<keyword evidence="4" id="KW-1003">Cell membrane</keyword>
<gene>
    <name evidence="10" type="ORF">HHT355_1818</name>
</gene>